<protein>
    <recommendedName>
        <fullName evidence="10">Solute carrier family 25 member 38</fullName>
    </recommendedName>
</protein>
<dbReference type="SUPFAM" id="SSF103506">
    <property type="entry name" value="Mitochondrial carrier"/>
    <property type="match status" value="1"/>
</dbReference>
<dbReference type="GO" id="GO:0005739">
    <property type="term" value="C:mitochondrion"/>
    <property type="evidence" value="ECO:0007669"/>
    <property type="project" value="TreeGrafter"/>
</dbReference>
<reference evidence="8" key="1">
    <citation type="submission" date="2025-08" db="UniProtKB">
        <authorList>
            <consortium name="Ensembl"/>
        </authorList>
    </citation>
    <scope>IDENTIFICATION</scope>
</reference>
<dbReference type="Pfam" id="PF00153">
    <property type="entry name" value="Mito_carr"/>
    <property type="match status" value="1"/>
</dbReference>
<dbReference type="GO" id="GO:0015187">
    <property type="term" value="F:glycine transmembrane transporter activity"/>
    <property type="evidence" value="ECO:0007669"/>
    <property type="project" value="TreeGrafter"/>
</dbReference>
<evidence type="ECO:0000256" key="3">
    <source>
        <dbReference type="ARBA" id="ARBA00022692"/>
    </source>
</evidence>
<dbReference type="InterPro" id="IPR023395">
    <property type="entry name" value="MCP_dom_sf"/>
</dbReference>
<name>A0A8C4JCD9_DRONO</name>
<evidence type="ECO:0000313" key="9">
    <source>
        <dbReference type="Proteomes" id="UP000694423"/>
    </source>
</evidence>
<dbReference type="PANTHER" id="PTHR46181:SF3">
    <property type="entry name" value="MITOCHONDRIAL GLYCINE TRANSPORTER"/>
    <property type="match status" value="1"/>
</dbReference>
<reference evidence="8" key="2">
    <citation type="submission" date="2025-09" db="UniProtKB">
        <authorList>
            <consortium name="Ensembl"/>
        </authorList>
    </citation>
    <scope>IDENTIFICATION</scope>
</reference>
<dbReference type="PROSITE" id="PS50920">
    <property type="entry name" value="SOLCAR"/>
    <property type="match status" value="1"/>
</dbReference>
<evidence type="ECO:0000256" key="4">
    <source>
        <dbReference type="ARBA" id="ARBA00023136"/>
    </source>
</evidence>
<dbReference type="Gene3D" id="1.50.40.10">
    <property type="entry name" value="Mitochondrial carrier domain"/>
    <property type="match status" value="1"/>
</dbReference>
<keyword evidence="3 5" id="KW-0812">Transmembrane</keyword>
<evidence type="ECO:0000256" key="6">
    <source>
        <dbReference type="RuleBase" id="RU000488"/>
    </source>
</evidence>
<accession>A0A8C4JCD9</accession>
<dbReference type="GO" id="GO:1904983">
    <property type="term" value="P:glycine import into mitochondrion"/>
    <property type="evidence" value="ECO:0007669"/>
    <property type="project" value="TreeGrafter"/>
</dbReference>
<keyword evidence="6" id="KW-0813">Transport</keyword>
<evidence type="ECO:0000256" key="7">
    <source>
        <dbReference type="SAM" id="Phobius"/>
    </source>
</evidence>
<sequence>MIQKTRPALLQAQDVEDRVETLMMPVLKAFMHGCIRRTHSSLLVQSLNLLKTHLQPLQLSMHGWGGKGVWAPSEASSWCAVSDSGDCSPGFILVHTLYGKCHATPLLGRELVGLCLAHRSLTCLPLQCGRFGYGSVYGALKTVCQADRARGVFSRLTAMLLQDAPFSGLYLIFYAHTKKLTPQDQLDPAPMPLLNFGRGIFVGILALLATQPADVIKTRMQVSIPKLRWTSSDIFDHSLIVPSFHQKHGFAKKALRRTLMAAMAWIVYEQMMENMGLKS</sequence>
<dbReference type="PANTHER" id="PTHR46181">
    <property type="entry name" value="MITOCHONDRIAL GLYCINE TRANSPORTER"/>
    <property type="match status" value="1"/>
</dbReference>
<comment type="similarity">
    <text evidence="2 6">Belongs to the mitochondrial carrier (TC 2.A.29) family.</text>
</comment>
<dbReference type="GO" id="GO:0016020">
    <property type="term" value="C:membrane"/>
    <property type="evidence" value="ECO:0007669"/>
    <property type="project" value="UniProtKB-SubCell"/>
</dbReference>
<keyword evidence="9" id="KW-1185">Reference proteome</keyword>
<evidence type="ECO:0008006" key="10">
    <source>
        <dbReference type="Google" id="ProtNLM"/>
    </source>
</evidence>
<dbReference type="AlphaFoldDB" id="A0A8C4JCD9"/>
<feature type="transmembrane region" description="Helical" evidence="7">
    <location>
        <begin position="156"/>
        <end position="176"/>
    </location>
</feature>
<dbReference type="Ensembl" id="ENSDNVT00000008312.1">
    <property type="protein sequence ID" value="ENSDNVP00000006868.1"/>
    <property type="gene ID" value="ENSDNVG00000004916.1"/>
</dbReference>
<proteinExistence type="inferred from homology"/>
<evidence type="ECO:0000256" key="5">
    <source>
        <dbReference type="PROSITE-ProRule" id="PRU00282"/>
    </source>
</evidence>
<keyword evidence="7" id="KW-1133">Transmembrane helix</keyword>
<keyword evidence="4 5" id="KW-0472">Membrane</keyword>
<dbReference type="Proteomes" id="UP000694423">
    <property type="component" value="Unplaced"/>
</dbReference>
<evidence type="ECO:0000256" key="2">
    <source>
        <dbReference type="ARBA" id="ARBA00006375"/>
    </source>
</evidence>
<feature type="transmembrane region" description="Helical" evidence="7">
    <location>
        <begin position="196"/>
        <end position="216"/>
    </location>
</feature>
<comment type="subcellular location">
    <subcellularLocation>
        <location evidence="1">Membrane</location>
        <topology evidence="1">Multi-pass membrane protein</topology>
    </subcellularLocation>
</comment>
<organism evidence="8 9">
    <name type="scientific">Dromaius novaehollandiae</name>
    <name type="common">Emu</name>
    <dbReference type="NCBI Taxonomy" id="8790"/>
    <lineage>
        <taxon>Eukaryota</taxon>
        <taxon>Metazoa</taxon>
        <taxon>Chordata</taxon>
        <taxon>Craniata</taxon>
        <taxon>Vertebrata</taxon>
        <taxon>Euteleostomi</taxon>
        <taxon>Archelosauria</taxon>
        <taxon>Archosauria</taxon>
        <taxon>Dinosauria</taxon>
        <taxon>Saurischia</taxon>
        <taxon>Theropoda</taxon>
        <taxon>Coelurosauria</taxon>
        <taxon>Aves</taxon>
        <taxon>Palaeognathae</taxon>
        <taxon>Casuariiformes</taxon>
        <taxon>Dromaiidae</taxon>
        <taxon>Dromaius</taxon>
    </lineage>
</organism>
<feature type="repeat" description="Solcar" evidence="5">
    <location>
        <begin position="190"/>
        <end position="274"/>
    </location>
</feature>
<evidence type="ECO:0000313" key="8">
    <source>
        <dbReference type="Ensembl" id="ENSDNVP00000006868.1"/>
    </source>
</evidence>
<evidence type="ECO:0000256" key="1">
    <source>
        <dbReference type="ARBA" id="ARBA00004141"/>
    </source>
</evidence>
<dbReference type="InterPro" id="IPR018108">
    <property type="entry name" value="MCP_transmembrane"/>
</dbReference>